<dbReference type="AlphaFoldDB" id="A0A371J5F5"/>
<organism evidence="1 2">
    <name type="scientific">Romboutsia weinsteinii</name>
    <dbReference type="NCBI Taxonomy" id="2020949"/>
    <lineage>
        <taxon>Bacteria</taxon>
        <taxon>Bacillati</taxon>
        <taxon>Bacillota</taxon>
        <taxon>Clostridia</taxon>
        <taxon>Peptostreptococcales</taxon>
        <taxon>Peptostreptococcaceae</taxon>
        <taxon>Romboutsia</taxon>
    </lineage>
</organism>
<proteinExistence type="predicted"/>
<evidence type="ECO:0000313" key="2">
    <source>
        <dbReference type="Proteomes" id="UP000215694"/>
    </source>
</evidence>
<reference evidence="1 2" key="1">
    <citation type="journal article" date="2017" name="Genome Announc.">
        <title>Draft Genome Sequence of Romboutsia weinsteinii sp. nov. Strain CCRI-19649(T) Isolated from Surface Water.</title>
        <authorList>
            <person name="Maheux A.F."/>
            <person name="Boudreau D.K."/>
            <person name="Berube E."/>
            <person name="Boissinot M."/>
            <person name="Cantin P."/>
            <person name="Raymond F."/>
            <person name="Corbeil J."/>
            <person name="Omar R.F."/>
            <person name="Bergeron M.G."/>
        </authorList>
    </citation>
    <scope>NUCLEOTIDE SEQUENCE [LARGE SCALE GENOMIC DNA]</scope>
    <source>
        <strain evidence="1 2">CCRI-19649</strain>
    </source>
</reference>
<dbReference type="OrthoDB" id="1753663at2"/>
<accession>A0A371J5F5</accession>
<dbReference type="Proteomes" id="UP000215694">
    <property type="component" value="Unassembled WGS sequence"/>
</dbReference>
<gene>
    <name evidence="1" type="ORF">CHL78_006830</name>
</gene>
<name>A0A371J5F5_9FIRM</name>
<protein>
    <submittedName>
        <fullName evidence="1">Uncharacterized protein</fullName>
    </submittedName>
</protein>
<comment type="caution">
    <text evidence="1">The sequence shown here is derived from an EMBL/GenBank/DDBJ whole genome shotgun (WGS) entry which is preliminary data.</text>
</comment>
<sequence length="120" mass="14333">MSNLKKYNKFIDETIENSPDFMIIEENNERLLLFDRFVMAMSDKAMPWLFKVYLDKNYNIIRDDNFTEEMIHKYKDISLKIIDLNGNIFLNKNSMGVILNELEDCGQIIYDYESAKLELK</sequence>
<evidence type="ECO:0000313" key="1">
    <source>
        <dbReference type="EMBL" id="RDY28012.1"/>
    </source>
</evidence>
<dbReference type="RefSeq" id="WP_094369656.1">
    <property type="nucleotide sequence ID" value="NZ_NOJY02000009.1"/>
</dbReference>
<dbReference type="EMBL" id="NOJY02000009">
    <property type="protein sequence ID" value="RDY28012.1"/>
    <property type="molecule type" value="Genomic_DNA"/>
</dbReference>
<keyword evidence="2" id="KW-1185">Reference proteome</keyword>